<reference evidence="5" key="1">
    <citation type="submission" date="2017-02" db="UniProtKB">
        <authorList>
            <consortium name="WormBaseParasite"/>
        </authorList>
    </citation>
    <scope>IDENTIFICATION</scope>
</reference>
<dbReference type="GO" id="GO:0048268">
    <property type="term" value="P:clathrin coat assembly"/>
    <property type="evidence" value="ECO:0007669"/>
    <property type="project" value="TreeGrafter"/>
</dbReference>
<gene>
    <name evidence="3" type="ORF">ASIM_LOCUS17939</name>
</gene>
<dbReference type="GO" id="GO:0006897">
    <property type="term" value="P:endocytosis"/>
    <property type="evidence" value="ECO:0007669"/>
    <property type="project" value="InterPro"/>
</dbReference>
<dbReference type="InterPro" id="IPR011417">
    <property type="entry name" value="ANTH_dom"/>
</dbReference>
<evidence type="ECO:0000313" key="3">
    <source>
        <dbReference type="EMBL" id="VDK62200.1"/>
    </source>
</evidence>
<reference evidence="3 4" key="2">
    <citation type="submission" date="2018-11" db="EMBL/GenBank/DDBJ databases">
        <authorList>
            <consortium name="Pathogen Informatics"/>
        </authorList>
    </citation>
    <scope>NUCLEOTIDE SEQUENCE [LARGE SCALE GENOMIC DNA]</scope>
</reference>
<dbReference type="Proteomes" id="UP000267096">
    <property type="component" value="Unassembled WGS sequence"/>
</dbReference>
<feature type="domain" description="AP180 N-terminal homology (ANTH)" evidence="2">
    <location>
        <begin position="12"/>
        <end position="116"/>
    </location>
</feature>
<dbReference type="Pfam" id="PF07651">
    <property type="entry name" value="ANTH"/>
    <property type="match status" value="1"/>
</dbReference>
<dbReference type="WBParaSite" id="ASIM_0001854001-mRNA-1">
    <property type="protein sequence ID" value="ASIM_0001854001-mRNA-1"/>
    <property type="gene ID" value="ASIM_0001854001"/>
</dbReference>
<proteinExistence type="predicted"/>
<keyword evidence="4" id="KW-1185">Reference proteome</keyword>
<dbReference type="Gene3D" id="1.20.5.1700">
    <property type="match status" value="1"/>
</dbReference>
<dbReference type="GO" id="GO:0032051">
    <property type="term" value="F:clathrin light chain binding"/>
    <property type="evidence" value="ECO:0007669"/>
    <property type="project" value="TreeGrafter"/>
</dbReference>
<keyword evidence="1" id="KW-0175">Coiled coil</keyword>
<feature type="coiled-coil region" evidence="1">
    <location>
        <begin position="171"/>
        <end position="237"/>
    </location>
</feature>
<dbReference type="EMBL" id="UYRR01034775">
    <property type="protein sequence ID" value="VDK62200.1"/>
    <property type="molecule type" value="Genomic_DNA"/>
</dbReference>
<dbReference type="PANTHER" id="PTHR10407:SF15">
    <property type="entry name" value="HUNTINGTIN INTERACTING PROTEIN 1"/>
    <property type="match status" value="1"/>
</dbReference>
<dbReference type="OrthoDB" id="8178130at2759"/>
<sequence>MSTVRMTVCSFTVFHAMDVVRWSSMVPQGQCLLAPLILVILDTSKFYDYLVKIIFKLHEQIPPDALSGHRERFGGIFRKMKAFYEEATNLQYFKYLVSVPKLPSLAPNFLQASDLDTYQSPHAYLHNDNVSESDTPPDGRSIDESLVDISEPQEAQVEQQAPSTDPRDLLIDTLRRDVEDARFNNERLMNEARSRIEQYENRLLQMKHENDHYKQSVDEMKEELERVRAANVESERHAVDEARLQDIERKALSSEQNFQKMKSAYANLRQEHIEALTKLSNAQKDLATSESERMNKEEAVRNLERKMVDIEKDKLVVEKKMLSAEGNVDDLQGQLAKCQIDIENLTKTIDDMKEAATNEINNLNAEKQSLQRQVTEMDLAQEQLKEQACATANSVDDLHAKLSEMTTQNALLNQTITDLKEASSKEIGEINAKNKMLQMQIAEMDLERQQLNERACTTANSVDDLQAKLSNMTAQNASLNQTIGTLKETSSKELEESRSKSALLQMQIDELARERMQLKEQACTAANNLNRLQTELSNMTTQNQLLNQV</sequence>
<dbReference type="GO" id="GO:0051015">
    <property type="term" value="F:actin filament binding"/>
    <property type="evidence" value="ECO:0007669"/>
    <property type="project" value="TreeGrafter"/>
</dbReference>
<dbReference type="GO" id="GO:0080025">
    <property type="term" value="F:phosphatidylinositol-3,5-bisphosphate binding"/>
    <property type="evidence" value="ECO:0007669"/>
    <property type="project" value="TreeGrafter"/>
</dbReference>
<dbReference type="Gene3D" id="1.10.287.1490">
    <property type="match status" value="1"/>
</dbReference>
<dbReference type="GO" id="GO:0043325">
    <property type="term" value="F:phosphatidylinositol-3,4-bisphosphate binding"/>
    <property type="evidence" value="ECO:0007669"/>
    <property type="project" value="TreeGrafter"/>
</dbReference>
<evidence type="ECO:0000313" key="5">
    <source>
        <dbReference type="WBParaSite" id="ASIM_0001854001-mRNA-1"/>
    </source>
</evidence>
<name>A0A0M3KC41_ANISI</name>
<dbReference type="GO" id="GO:0030864">
    <property type="term" value="C:cortical actin cytoskeleton"/>
    <property type="evidence" value="ECO:0007669"/>
    <property type="project" value="TreeGrafter"/>
</dbReference>
<organism evidence="5">
    <name type="scientific">Anisakis simplex</name>
    <name type="common">Herring worm</name>
    <dbReference type="NCBI Taxonomy" id="6269"/>
    <lineage>
        <taxon>Eukaryota</taxon>
        <taxon>Metazoa</taxon>
        <taxon>Ecdysozoa</taxon>
        <taxon>Nematoda</taxon>
        <taxon>Chromadorea</taxon>
        <taxon>Rhabditida</taxon>
        <taxon>Spirurina</taxon>
        <taxon>Ascaridomorpha</taxon>
        <taxon>Ascaridoidea</taxon>
        <taxon>Anisakidae</taxon>
        <taxon>Anisakis</taxon>
        <taxon>Anisakis simplex complex</taxon>
    </lineage>
</organism>
<dbReference type="InterPro" id="IPR030224">
    <property type="entry name" value="Sla2_fam"/>
</dbReference>
<feature type="coiled-coil region" evidence="1">
    <location>
        <begin position="265"/>
        <end position="549"/>
    </location>
</feature>
<protein>
    <submittedName>
        <fullName evidence="5">Huntingtin interacting protein 1 (inferred by orthology to a D. melanogaster protein)</fullName>
    </submittedName>
</protein>
<dbReference type="GO" id="GO:0007015">
    <property type="term" value="P:actin filament organization"/>
    <property type="evidence" value="ECO:0007669"/>
    <property type="project" value="TreeGrafter"/>
</dbReference>
<evidence type="ECO:0000313" key="4">
    <source>
        <dbReference type="Proteomes" id="UP000267096"/>
    </source>
</evidence>
<dbReference type="AlphaFoldDB" id="A0A0M3KC41"/>
<evidence type="ECO:0000259" key="2">
    <source>
        <dbReference type="Pfam" id="PF07651"/>
    </source>
</evidence>
<dbReference type="GO" id="GO:0035615">
    <property type="term" value="F:clathrin adaptor activity"/>
    <property type="evidence" value="ECO:0007669"/>
    <property type="project" value="TreeGrafter"/>
</dbReference>
<dbReference type="PANTHER" id="PTHR10407">
    <property type="entry name" value="HUNTINGTIN INTERACTING PROTEIN 1"/>
    <property type="match status" value="1"/>
</dbReference>
<accession>A0A0M3KC41</accession>
<evidence type="ECO:0000256" key="1">
    <source>
        <dbReference type="SAM" id="Coils"/>
    </source>
</evidence>
<dbReference type="GO" id="GO:0030136">
    <property type="term" value="C:clathrin-coated vesicle"/>
    <property type="evidence" value="ECO:0007669"/>
    <property type="project" value="TreeGrafter"/>
</dbReference>